<dbReference type="AlphaFoldDB" id="A0A927HG00"/>
<dbReference type="PANTHER" id="PTHR43563">
    <property type="entry name" value="AMINE OXIDASE"/>
    <property type="match status" value="1"/>
</dbReference>
<dbReference type="InterPro" id="IPR002937">
    <property type="entry name" value="Amino_oxidase"/>
</dbReference>
<dbReference type="Pfam" id="PF01593">
    <property type="entry name" value="Amino_oxidase"/>
    <property type="match status" value="1"/>
</dbReference>
<dbReference type="Gene3D" id="3.50.50.60">
    <property type="entry name" value="FAD/NAD(P)-binding domain"/>
    <property type="match status" value="2"/>
</dbReference>
<evidence type="ECO:0000313" key="3">
    <source>
        <dbReference type="EMBL" id="MBD3664959.1"/>
    </source>
</evidence>
<dbReference type="InterPro" id="IPR050703">
    <property type="entry name" value="Flavin_MAO"/>
</dbReference>
<evidence type="ECO:0000259" key="2">
    <source>
        <dbReference type="Pfam" id="PF01593"/>
    </source>
</evidence>
<gene>
    <name evidence="3" type="ORF">H9Q16_13585</name>
</gene>
<feature type="domain" description="Amine oxidase" evidence="2">
    <location>
        <begin position="102"/>
        <end position="350"/>
    </location>
</feature>
<dbReference type="EMBL" id="JACTAG010000002">
    <property type="protein sequence ID" value="MBD3664959.1"/>
    <property type="molecule type" value="Genomic_DNA"/>
</dbReference>
<proteinExistence type="inferred from homology"/>
<accession>A0A927HG00</accession>
<dbReference type="RefSeq" id="WP_191075967.1">
    <property type="nucleotide sequence ID" value="NZ_JACTAG010000002.1"/>
</dbReference>
<name>A0A927HG00_9RHOB</name>
<sequence length="350" mass="37529">METDVAIVGGGLAGLALAEVLDRRDISYQLFEARDRFGGRIKTETVGHTVFDMGPAWFWPGQPRMAQMVARFDLKVFDQHAEGMLSFEDESGQVQRGRSYASMEGSLRLAGGMTELVDALVSTLPPARLHRRAAVTSIAQIANGVSLSLKTGRSVTAKAVALALPPRLIADQITFAPTLDAPAHEAMCAVPTWMAGQAKAVAVYPSPFWRDAGLSGDAMSQRGPMVEVHDASPIDGSMGALFGFIGIAPQHRQDETALRTAVTRQLERLFGEAAARPAMLSIKDWARDTYTASLLDQQPLSAHPAYGLPQPLDGLWDGRLVFAGTEVAPQFGGYLEGALEAAENATARLL</sequence>
<dbReference type="GO" id="GO:0016491">
    <property type="term" value="F:oxidoreductase activity"/>
    <property type="evidence" value="ECO:0007669"/>
    <property type="project" value="InterPro"/>
</dbReference>
<dbReference type="Pfam" id="PF13450">
    <property type="entry name" value="NAD_binding_8"/>
    <property type="match status" value="1"/>
</dbReference>
<dbReference type="PANTHER" id="PTHR43563:SF1">
    <property type="entry name" value="AMINE OXIDASE [FLAVIN-CONTAINING] B"/>
    <property type="match status" value="1"/>
</dbReference>
<organism evidence="3 4">
    <name type="scientific">Sulfitobacter aestuariivivens</name>
    <dbReference type="NCBI Taxonomy" id="2766981"/>
    <lineage>
        <taxon>Bacteria</taxon>
        <taxon>Pseudomonadati</taxon>
        <taxon>Pseudomonadota</taxon>
        <taxon>Alphaproteobacteria</taxon>
        <taxon>Rhodobacterales</taxon>
        <taxon>Roseobacteraceae</taxon>
        <taxon>Sulfitobacter</taxon>
    </lineage>
</organism>
<protein>
    <submittedName>
        <fullName evidence="3">FAD-dependent oxidoreductase</fullName>
    </submittedName>
</protein>
<dbReference type="SUPFAM" id="SSF54373">
    <property type="entry name" value="FAD-linked reductases, C-terminal domain"/>
    <property type="match status" value="1"/>
</dbReference>
<reference evidence="3" key="1">
    <citation type="submission" date="2020-08" db="EMBL/GenBank/DDBJ databases">
        <title>Sulfitobacter aestuariivivens sp. nov., isolated from a tidal flat.</title>
        <authorList>
            <person name="Park S."/>
            <person name="Yoon J.-H."/>
        </authorList>
    </citation>
    <scope>NUCLEOTIDE SEQUENCE</scope>
    <source>
        <strain evidence="3">TSTF-M16</strain>
    </source>
</reference>
<dbReference type="SUPFAM" id="SSF51905">
    <property type="entry name" value="FAD/NAD(P)-binding domain"/>
    <property type="match status" value="1"/>
</dbReference>
<comment type="caution">
    <text evidence="3">The sequence shown here is derived from an EMBL/GenBank/DDBJ whole genome shotgun (WGS) entry which is preliminary data.</text>
</comment>
<evidence type="ECO:0000256" key="1">
    <source>
        <dbReference type="ARBA" id="ARBA00005995"/>
    </source>
</evidence>
<keyword evidence="4" id="KW-1185">Reference proteome</keyword>
<evidence type="ECO:0000313" key="4">
    <source>
        <dbReference type="Proteomes" id="UP000635142"/>
    </source>
</evidence>
<dbReference type="InterPro" id="IPR036188">
    <property type="entry name" value="FAD/NAD-bd_sf"/>
</dbReference>
<comment type="similarity">
    <text evidence="1">Belongs to the flavin monoamine oxidase family.</text>
</comment>
<dbReference type="Proteomes" id="UP000635142">
    <property type="component" value="Unassembled WGS sequence"/>
</dbReference>